<organism evidence="4 5">
    <name type="scientific">Georgenia halotolerans</name>
    <dbReference type="NCBI Taxonomy" id="3028317"/>
    <lineage>
        <taxon>Bacteria</taxon>
        <taxon>Bacillati</taxon>
        <taxon>Actinomycetota</taxon>
        <taxon>Actinomycetes</taxon>
        <taxon>Micrococcales</taxon>
        <taxon>Bogoriellaceae</taxon>
        <taxon>Georgenia</taxon>
    </lineage>
</organism>
<evidence type="ECO:0000256" key="1">
    <source>
        <dbReference type="ARBA" id="ARBA00022679"/>
    </source>
</evidence>
<keyword evidence="3" id="KW-1133">Transmembrane helix</keyword>
<dbReference type="InterPro" id="IPR048254">
    <property type="entry name" value="CDP_ALCOHOL_P_TRANSF_CS"/>
</dbReference>
<feature type="transmembrane region" description="Helical" evidence="3">
    <location>
        <begin position="107"/>
        <end position="135"/>
    </location>
</feature>
<keyword evidence="5" id="KW-1185">Reference proteome</keyword>
<protein>
    <submittedName>
        <fullName evidence="4">CDP-alcohol phosphatidyltransferase family protein</fullName>
    </submittedName>
</protein>
<feature type="non-terminal residue" evidence="4">
    <location>
        <position position="1"/>
    </location>
</feature>
<name>A0ABT5TWL6_9MICO</name>
<evidence type="ECO:0000256" key="2">
    <source>
        <dbReference type="RuleBase" id="RU003750"/>
    </source>
</evidence>
<dbReference type="Gene3D" id="1.20.120.1760">
    <property type="match status" value="1"/>
</dbReference>
<dbReference type="Pfam" id="PF01066">
    <property type="entry name" value="CDP-OH_P_transf"/>
    <property type="match status" value="1"/>
</dbReference>
<keyword evidence="3" id="KW-0812">Transmembrane</keyword>
<feature type="transmembrane region" description="Helical" evidence="3">
    <location>
        <begin position="64"/>
        <end position="87"/>
    </location>
</feature>
<proteinExistence type="inferred from homology"/>
<accession>A0ABT5TWL6</accession>
<sequence length="163" mass="16632">HLTAGALVLGALAATDSVDGIMARTAGRSSRWGAFLDSTLDRFSDAAIFCGVLVWALRHPTGTVADLTVGLAVACLVVGSVVPYARARAEGLGLHAASGIAERTDRLVVVLAATLLVGLGLPPLVMTVALGLLALASAVTVLQRMVEVRRQVEPGELAAEGTP</sequence>
<reference evidence="4" key="1">
    <citation type="submission" date="2023-02" db="EMBL/GenBank/DDBJ databases">
        <title>Georgenia sp.10Sc9-8, isolated from a soil sample collected from the Taklamakan desert.</title>
        <authorList>
            <person name="Liu S."/>
        </authorList>
    </citation>
    <scope>NUCLEOTIDE SEQUENCE</scope>
    <source>
        <strain evidence="4">10Sc9-8</strain>
    </source>
</reference>
<dbReference type="InterPro" id="IPR043130">
    <property type="entry name" value="CDP-OH_PTrfase_TM_dom"/>
</dbReference>
<gene>
    <name evidence="4" type="ORF">PU560_08180</name>
</gene>
<evidence type="ECO:0000313" key="5">
    <source>
        <dbReference type="Proteomes" id="UP001165561"/>
    </source>
</evidence>
<dbReference type="Proteomes" id="UP001165561">
    <property type="component" value="Unassembled WGS sequence"/>
</dbReference>
<dbReference type="PROSITE" id="PS00379">
    <property type="entry name" value="CDP_ALCOHOL_P_TRANSF"/>
    <property type="match status" value="1"/>
</dbReference>
<evidence type="ECO:0000313" key="4">
    <source>
        <dbReference type="EMBL" id="MDD9206446.1"/>
    </source>
</evidence>
<evidence type="ECO:0000256" key="3">
    <source>
        <dbReference type="SAM" id="Phobius"/>
    </source>
</evidence>
<comment type="caution">
    <text evidence="4">The sequence shown here is derived from an EMBL/GenBank/DDBJ whole genome shotgun (WGS) entry which is preliminary data.</text>
</comment>
<dbReference type="EMBL" id="JARACI010000887">
    <property type="protein sequence ID" value="MDD9206446.1"/>
    <property type="molecule type" value="Genomic_DNA"/>
</dbReference>
<keyword evidence="1 2" id="KW-0808">Transferase</keyword>
<dbReference type="InterPro" id="IPR000462">
    <property type="entry name" value="CDP-OH_P_trans"/>
</dbReference>
<keyword evidence="3" id="KW-0472">Membrane</keyword>
<comment type="similarity">
    <text evidence="2">Belongs to the CDP-alcohol phosphatidyltransferase class-I family.</text>
</comment>